<organism evidence="3 4">
    <name type="scientific">Phytophthora palmivora</name>
    <dbReference type="NCBI Taxonomy" id="4796"/>
    <lineage>
        <taxon>Eukaryota</taxon>
        <taxon>Sar</taxon>
        <taxon>Stramenopiles</taxon>
        <taxon>Oomycota</taxon>
        <taxon>Peronosporomycetes</taxon>
        <taxon>Peronosporales</taxon>
        <taxon>Peronosporaceae</taxon>
        <taxon>Phytophthora</taxon>
    </lineage>
</organism>
<evidence type="ECO:0000313" key="4">
    <source>
        <dbReference type="Proteomes" id="UP000237271"/>
    </source>
</evidence>
<sequence>MEAVRLVLLLALHYGLFCRHVDFVTDFLNGPIDVEIYMSQPEFFDDGTGRITSKPVWFKAAPENMASNIEQVFKQCGFERSKMDGGVYFRWVNGSPIFLILYVDDIVIAATMENIKLVLTELGRAFKIKDLGDSFARDGDNVCSRYIDFDLSTWILGQLLERFKMASCKAVSTPQAKGNFPCPGDPDRETYAPWASSLSVTQRITLCSLSVPYATYRIGYADADLGNEKDDRRSITGYVLQLIGCTFAYKSKKQPIMTDDTAVLSLWLPVSECSNMIMWAHSLRAELKLRRTRQTIIYEDNQAAIKVVGEASSNKIRDFVGRKVFRVKYCATDENIADIFTKPLEP</sequence>
<evidence type="ECO:0000256" key="1">
    <source>
        <dbReference type="SAM" id="SignalP"/>
    </source>
</evidence>
<gene>
    <name evidence="3" type="ORF">PHPALM_8740</name>
</gene>
<dbReference type="CDD" id="cd09272">
    <property type="entry name" value="RNase_HI_RT_Ty1"/>
    <property type="match status" value="1"/>
</dbReference>
<protein>
    <submittedName>
        <fullName evidence="3">Polyprotein</fullName>
    </submittedName>
</protein>
<dbReference type="PANTHER" id="PTHR11439">
    <property type="entry name" value="GAG-POL-RELATED RETROTRANSPOSON"/>
    <property type="match status" value="1"/>
</dbReference>
<accession>A0A2P4Y942</accession>
<evidence type="ECO:0000313" key="3">
    <source>
        <dbReference type="EMBL" id="POM74322.1"/>
    </source>
</evidence>
<dbReference type="EMBL" id="NCKW01004888">
    <property type="protein sequence ID" value="POM74322.1"/>
    <property type="molecule type" value="Genomic_DNA"/>
</dbReference>
<evidence type="ECO:0000259" key="2">
    <source>
        <dbReference type="Pfam" id="PF07727"/>
    </source>
</evidence>
<dbReference type="Proteomes" id="UP000237271">
    <property type="component" value="Unassembled WGS sequence"/>
</dbReference>
<feature type="signal peptide" evidence="1">
    <location>
        <begin position="1"/>
        <end position="18"/>
    </location>
</feature>
<keyword evidence="1" id="KW-0732">Signal</keyword>
<keyword evidence="4" id="KW-1185">Reference proteome</keyword>
<name>A0A2P4Y942_9STRA</name>
<reference evidence="3 4" key="1">
    <citation type="journal article" date="2017" name="Genome Biol. Evol.">
        <title>Phytophthora megakarya and P. palmivora, closely related causal agents of cacao black pod rot, underwent increases in genome sizes and gene numbers by different mechanisms.</title>
        <authorList>
            <person name="Ali S.S."/>
            <person name="Shao J."/>
            <person name="Lary D.J."/>
            <person name="Kronmiller B."/>
            <person name="Shen D."/>
            <person name="Strem M.D."/>
            <person name="Amoako-Attah I."/>
            <person name="Akrofi A.Y."/>
            <person name="Begoude B.A."/>
            <person name="Ten Hoopen G.M."/>
            <person name="Coulibaly K."/>
            <person name="Kebe B.I."/>
            <person name="Melnick R.L."/>
            <person name="Guiltinan M.J."/>
            <person name="Tyler B.M."/>
            <person name="Meinhardt L.W."/>
            <person name="Bailey B.A."/>
        </authorList>
    </citation>
    <scope>NUCLEOTIDE SEQUENCE [LARGE SCALE GENOMIC DNA]</scope>
    <source>
        <strain evidence="4">sbr112.9</strain>
    </source>
</reference>
<dbReference type="AlphaFoldDB" id="A0A2P4Y942"/>
<comment type="caution">
    <text evidence="3">The sequence shown here is derived from an EMBL/GenBank/DDBJ whole genome shotgun (WGS) entry which is preliminary data.</text>
</comment>
<feature type="chain" id="PRO_5015180986" evidence="1">
    <location>
        <begin position="19"/>
        <end position="346"/>
    </location>
</feature>
<dbReference type="Pfam" id="PF07727">
    <property type="entry name" value="RVT_2"/>
    <property type="match status" value="1"/>
</dbReference>
<dbReference type="InterPro" id="IPR013103">
    <property type="entry name" value="RVT_2"/>
</dbReference>
<proteinExistence type="predicted"/>
<dbReference type="PANTHER" id="PTHR11439:SF483">
    <property type="entry name" value="PEPTIDE SYNTHASE GLIP-LIKE, PUTATIVE (AFU_ORTHOLOGUE AFUA_3G12920)-RELATED"/>
    <property type="match status" value="1"/>
</dbReference>
<feature type="domain" description="Reverse transcriptase Ty1/copia-type" evidence="2">
    <location>
        <begin position="2"/>
        <end position="175"/>
    </location>
</feature>